<dbReference type="Proteomes" id="UP000887574">
    <property type="component" value="Unplaced"/>
</dbReference>
<evidence type="ECO:0000313" key="2">
    <source>
        <dbReference type="Proteomes" id="UP000887574"/>
    </source>
</evidence>
<feature type="region of interest" description="Disordered" evidence="1">
    <location>
        <begin position="401"/>
        <end position="518"/>
    </location>
</feature>
<reference evidence="3" key="1">
    <citation type="submission" date="2022-11" db="UniProtKB">
        <authorList>
            <consortium name="WormBaseParasite"/>
        </authorList>
    </citation>
    <scope>IDENTIFICATION</scope>
</reference>
<feature type="compositionally biased region" description="Polar residues" evidence="1">
    <location>
        <begin position="344"/>
        <end position="353"/>
    </location>
</feature>
<feature type="compositionally biased region" description="Pro residues" evidence="1">
    <location>
        <begin position="451"/>
        <end position="460"/>
    </location>
</feature>
<accession>A0A915E1D0</accession>
<feature type="region of interest" description="Disordered" evidence="1">
    <location>
        <begin position="685"/>
        <end position="805"/>
    </location>
</feature>
<evidence type="ECO:0000256" key="1">
    <source>
        <dbReference type="SAM" id="MobiDB-lite"/>
    </source>
</evidence>
<dbReference type="WBParaSite" id="jg25158">
    <property type="protein sequence ID" value="jg25158"/>
    <property type="gene ID" value="jg25158"/>
</dbReference>
<feature type="compositionally biased region" description="Low complexity" evidence="1">
    <location>
        <begin position="461"/>
        <end position="484"/>
    </location>
</feature>
<name>A0A915E1D0_9BILA</name>
<feature type="compositionally biased region" description="Polar residues" evidence="1">
    <location>
        <begin position="367"/>
        <end position="379"/>
    </location>
</feature>
<feature type="compositionally biased region" description="Basic residues" evidence="1">
    <location>
        <begin position="864"/>
        <end position="875"/>
    </location>
</feature>
<feature type="region of interest" description="Disordered" evidence="1">
    <location>
        <begin position="852"/>
        <end position="886"/>
    </location>
</feature>
<feature type="compositionally biased region" description="Polar residues" evidence="1">
    <location>
        <begin position="508"/>
        <end position="518"/>
    </location>
</feature>
<feature type="compositionally biased region" description="Pro residues" evidence="1">
    <location>
        <begin position="693"/>
        <end position="703"/>
    </location>
</feature>
<dbReference type="AlphaFoldDB" id="A0A915E1D0"/>
<feature type="compositionally biased region" description="Pro residues" evidence="1">
    <location>
        <begin position="740"/>
        <end position="767"/>
    </location>
</feature>
<keyword evidence="2" id="KW-1185">Reference proteome</keyword>
<feature type="compositionally biased region" description="Polar residues" evidence="1">
    <location>
        <begin position="485"/>
        <end position="501"/>
    </location>
</feature>
<proteinExistence type="predicted"/>
<feature type="region of interest" description="Disordered" evidence="1">
    <location>
        <begin position="344"/>
        <end position="387"/>
    </location>
</feature>
<sequence length="886" mass="97185">MNNPTHSGRNAFRRVSGRDLVKDLEAMDMDEIRRQQFAMRSFTDSVEVDDLPLPPVASHLERRLTATSEEGACWPDNGGDWPGELGIGQGMHSSSTNNTIDTIIEMKLPRGEESVDQQLGETQKYVMSVPGPGHVDQEMELHKSLLTESAETPGTTSSDEMESLAAVQALMDTAGQWDTNSPRQCRSPSNQNDLLDQNAIRQEFNRVATQRPRPTTPTSWSALESYVIERDSSNKSRDVESAFVPISERMPPDCGAKIKVALPGQRDGSPHSGSFRGRQSSMSWSDFYETMAGQQQVQCAELNEQSKDQDLLETNPAYAYKAPPKPVVNRRSSVEWENFEEARQLQQETTDNNKYCYEEDTRPWDGNNDQLDCQQQTASPPADWESNPADFVVDALSENHLSEDQPCSSDMYSGDGTGNDTSSASNPFAVPQQENPFVDPSSAPAIAPTRVAPPPPPGQPPAAYYQPPASDPYAWGDTSTTSTTADLSNPYYSNTQYSNIYSGYDQDAPSTQDHSQPYDQDQLNQVVPTVDDYSYASNPYSQPDAYNQYGGEAAYDPYAQYGAQPAGYEATDTYPSQPEANQYNDVDYTAPYEGYSDAYVGYEQNTQVDITGYEQAIPGYEQAPQVDITGTDAYGTSFEYNQEYRAGTEPSVAAVATTFLSQPILPPQRSRTPDPFSWEVQETAYEQHGSAVAPPPRPAPPITPSRSPEPGFGGSDNLTAGALSPSGEEQMSSVIGSSKSPPPPRPGAPPPRPAAPSPSPVRPPPPSLSGSPFGDRRVAEQAAAQKKQEEEEEDPWAKFKQMTEQVSSVVNKTTQQLSKLSENSAADDIVDESYVAQVGGNQGFQLNSAQKQILQMQEDQKKQKADKKKRGKRPLHPPMTQIGIRT</sequence>
<organism evidence="2 3">
    <name type="scientific">Ditylenchus dipsaci</name>
    <dbReference type="NCBI Taxonomy" id="166011"/>
    <lineage>
        <taxon>Eukaryota</taxon>
        <taxon>Metazoa</taxon>
        <taxon>Ecdysozoa</taxon>
        <taxon>Nematoda</taxon>
        <taxon>Chromadorea</taxon>
        <taxon>Rhabditida</taxon>
        <taxon>Tylenchina</taxon>
        <taxon>Tylenchomorpha</taxon>
        <taxon>Sphaerularioidea</taxon>
        <taxon>Anguinidae</taxon>
        <taxon>Anguininae</taxon>
        <taxon>Ditylenchus</taxon>
    </lineage>
</organism>
<evidence type="ECO:0000313" key="3">
    <source>
        <dbReference type="WBParaSite" id="jg25158"/>
    </source>
</evidence>
<protein>
    <submittedName>
        <fullName evidence="3">Uncharacterized protein</fullName>
    </submittedName>
</protein>